<evidence type="ECO:0000313" key="1">
    <source>
        <dbReference type="EMBL" id="TCP45055.1"/>
    </source>
</evidence>
<sequence length="59" mass="6451">MRTTARHDVHEDGTGTRLVLELSWQGPLAPLIRLALGRKARHMVSQEAATFAQLAEADG</sequence>
<dbReference type="AlphaFoldDB" id="A0A4R2QDQ3"/>
<protein>
    <recommendedName>
        <fullName evidence="3">Polyketide cyclase/dehydrase/lipid transport protein</fullName>
    </recommendedName>
</protein>
<dbReference type="Gene3D" id="3.30.530.20">
    <property type="match status" value="1"/>
</dbReference>
<dbReference type="InterPro" id="IPR023393">
    <property type="entry name" value="START-like_dom_sf"/>
</dbReference>
<proteinExistence type="predicted"/>
<dbReference type="OrthoDB" id="191189at2"/>
<evidence type="ECO:0000313" key="2">
    <source>
        <dbReference type="Proteomes" id="UP000294911"/>
    </source>
</evidence>
<dbReference type="SUPFAM" id="SSF55961">
    <property type="entry name" value="Bet v1-like"/>
    <property type="match status" value="1"/>
</dbReference>
<accession>A0A4R2QDQ3</accession>
<evidence type="ECO:0008006" key="3">
    <source>
        <dbReference type="Google" id="ProtNLM"/>
    </source>
</evidence>
<dbReference type="RefSeq" id="WP_132880175.1">
    <property type="nucleotide sequence ID" value="NZ_SLXQ01000017.1"/>
</dbReference>
<gene>
    <name evidence="1" type="ORF">EV191_11721</name>
</gene>
<reference evidence="1 2" key="1">
    <citation type="submission" date="2019-03" db="EMBL/GenBank/DDBJ databases">
        <title>Genomic Encyclopedia of Type Strains, Phase IV (KMG-IV): sequencing the most valuable type-strain genomes for metagenomic binning, comparative biology and taxonomic classification.</title>
        <authorList>
            <person name="Goeker M."/>
        </authorList>
    </citation>
    <scope>NUCLEOTIDE SEQUENCE [LARGE SCALE GENOMIC DNA]</scope>
    <source>
        <strain evidence="1 2">DSM 45765</strain>
    </source>
</reference>
<dbReference type="EMBL" id="SLXQ01000017">
    <property type="protein sequence ID" value="TCP45055.1"/>
    <property type="molecule type" value="Genomic_DNA"/>
</dbReference>
<name>A0A4R2QDQ3_9PSEU</name>
<comment type="caution">
    <text evidence="1">The sequence shown here is derived from an EMBL/GenBank/DDBJ whole genome shotgun (WGS) entry which is preliminary data.</text>
</comment>
<dbReference type="Proteomes" id="UP000294911">
    <property type="component" value="Unassembled WGS sequence"/>
</dbReference>
<organism evidence="1 2">
    <name type="scientific">Tamaricihabitans halophyticus</name>
    <dbReference type="NCBI Taxonomy" id="1262583"/>
    <lineage>
        <taxon>Bacteria</taxon>
        <taxon>Bacillati</taxon>
        <taxon>Actinomycetota</taxon>
        <taxon>Actinomycetes</taxon>
        <taxon>Pseudonocardiales</taxon>
        <taxon>Pseudonocardiaceae</taxon>
        <taxon>Tamaricihabitans</taxon>
    </lineage>
</organism>
<keyword evidence="2" id="KW-1185">Reference proteome</keyword>